<keyword evidence="3" id="KW-1185">Reference proteome</keyword>
<evidence type="ECO:0000259" key="1">
    <source>
        <dbReference type="Pfam" id="PF20150"/>
    </source>
</evidence>
<protein>
    <recommendedName>
        <fullName evidence="1">2EXR domain-containing protein</fullName>
    </recommendedName>
</protein>
<evidence type="ECO:0000313" key="2">
    <source>
        <dbReference type="EMBL" id="TGO30733.1"/>
    </source>
</evidence>
<dbReference type="Pfam" id="PF20150">
    <property type="entry name" value="2EXR"/>
    <property type="match status" value="1"/>
</dbReference>
<dbReference type="EMBL" id="PQXI01000003">
    <property type="protein sequence ID" value="TGO30733.1"/>
    <property type="molecule type" value="Genomic_DNA"/>
</dbReference>
<name>A0A4Z1G921_9HELO</name>
<organism evidence="2 3">
    <name type="scientific">Botrytis paeoniae</name>
    <dbReference type="NCBI Taxonomy" id="278948"/>
    <lineage>
        <taxon>Eukaryota</taxon>
        <taxon>Fungi</taxon>
        <taxon>Dikarya</taxon>
        <taxon>Ascomycota</taxon>
        <taxon>Pezizomycotina</taxon>
        <taxon>Leotiomycetes</taxon>
        <taxon>Helotiales</taxon>
        <taxon>Sclerotiniaceae</taxon>
        <taxon>Botrytis</taxon>
    </lineage>
</organism>
<reference evidence="2 3" key="1">
    <citation type="submission" date="2017-12" db="EMBL/GenBank/DDBJ databases">
        <title>Comparative genomics of Botrytis spp.</title>
        <authorList>
            <person name="Valero-Jimenez C.A."/>
            <person name="Tapia P."/>
            <person name="Veloso J."/>
            <person name="Silva-Moreno E."/>
            <person name="Staats M."/>
            <person name="Valdes J.H."/>
            <person name="Van Kan J.A.L."/>
        </authorList>
    </citation>
    <scope>NUCLEOTIDE SEQUENCE [LARGE SCALE GENOMIC DNA]</scope>
    <source>
        <strain evidence="2 3">Bp0003</strain>
    </source>
</reference>
<feature type="domain" description="2EXR" evidence="1">
    <location>
        <begin position="60"/>
        <end position="145"/>
    </location>
</feature>
<evidence type="ECO:0000313" key="3">
    <source>
        <dbReference type="Proteomes" id="UP000297910"/>
    </source>
</evidence>
<gene>
    <name evidence="2" type="ORF">BPAE_0003g00160</name>
</gene>
<comment type="caution">
    <text evidence="2">The sequence shown here is derived from an EMBL/GenBank/DDBJ whole genome shotgun (WGS) entry which is preliminary data.</text>
</comment>
<dbReference type="InterPro" id="IPR045518">
    <property type="entry name" value="2EXR"/>
</dbReference>
<dbReference type="Proteomes" id="UP000297910">
    <property type="component" value="Unassembled WGS sequence"/>
</dbReference>
<accession>A0A4Z1G921</accession>
<sequence>MMDPPDINAAMNPPSVPVLSSFVDFCKDLLYKLNTISNTMTPSDINDTISASSVQVASSFPKFSLLPKEIQLKIWFQALPEGKMFYATEHGIYPPSQLHALHDVSFESREVFLKHYKRLGTHTTGCYYAKWNKAPIFYSPLEDTIICEADSSRTSWLYSSGNKLLYPDLLCCDGRKRFFAELRHVGVLADRHHYGLSAAVAYLNDAFDSTLMLRDENMSLYAELFTTFPMLESFSFVIGSNAVQKRTREVPGRRFVHYSKEAILEEIHREKTEEIRNTIEKWKATHPEFALLPTHYQVSNSAEIMGIWLSFEGEDYQRFYLIFSVRCWDKFGDWEGRQLCR</sequence>
<proteinExistence type="predicted"/>
<dbReference type="AlphaFoldDB" id="A0A4Z1G921"/>